<organism evidence="1 2">
    <name type="scientific">Hibiscus syriacus</name>
    <name type="common">Rose of Sharon</name>
    <dbReference type="NCBI Taxonomy" id="106335"/>
    <lineage>
        <taxon>Eukaryota</taxon>
        <taxon>Viridiplantae</taxon>
        <taxon>Streptophyta</taxon>
        <taxon>Embryophyta</taxon>
        <taxon>Tracheophyta</taxon>
        <taxon>Spermatophyta</taxon>
        <taxon>Magnoliopsida</taxon>
        <taxon>eudicotyledons</taxon>
        <taxon>Gunneridae</taxon>
        <taxon>Pentapetalae</taxon>
        <taxon>rosids</taxon>
        <taxon>malvids</taxon>
        <taxon>Malvales</taxon>
        <taxon>Malvaceae</taxon>
        <taxon>Malvoideae</taxon>
        <taxon>Hibiscus</taxon>
    </lineage>
</organism>
<name>A0A6A2X2E1_HIBSY</name>
<comment type="caution">
    <text evidence="1">The sequence shown here is derived from an EMBL/GenBank/DDBJ whole genome shotgun (WGS) entry which is preliminary data.</text>
</comment>
<protein>
    <submittedName>
        <fullName evidence="1">RS21-C6, EAR, NTP pyrophosphohydrolase MazG catalytic core</fullName>
    </submittedName>
</protein>
<evidence type="ECO:0000313" key="2">
    <source>
        <dbReference type="Proteomes" id="UP000436088"/>
    </source>
</evidence>
<sequence length="90" mass="10756">MTVSMFPNSTLLVPWCQGRMRLKRRKGSTIRLEYKVKRRGFWLGSRPVVRWSVVVGPLKTIISEIMVKENFIEVYYMYLPYLRPQLFPLC</sequence>
<keyword evidence="2" id="KW-1185">Reference proteome</keyword>
<dbReference type="AlphaFoldDB" id="A0A6A2X2E1"/>
<dbReference type="EMBL" id="VEPZ02001542">
    <property type="protein sequence ID" value="KAE8668758.1"/>
    <property type="molecule type" value="Genomic_DNA"/>
</dbReference>
<dbReference type="Proteomes" id="UP000436088">
    <property type="component" value="Unassembled WGS sequence"/>
</dbReference>
<gene>
    <name evidence="1" type="ORF">F3Y22_tig00112285pilonHSYRG00190</name>
</gene>
<reference evidence="1" key="1">
    <citation type="submission" date="2019-09" db="EMBL/GenBank/DDBJ databases">
        <title>Draft genome information of white flower Hibiscus syriacus.</title>
        <authorList>
            <person name="Kim Y.-M."/>
        </authorList>
    </citation>
    <scope>NUCLEOTIDE SEQUENCE [LARGE SCALE GENOMIC DNA]</scope>
    <source>
        <strain evidence="1">YM2019G1</strain>
    </source>
</reference>
<accession>A0A6A2X2E1</accession>
<proteinExistence type="predicted"/>
<evidence type="ECO:0000313" key="1">
    <source>
        <dbReference type="EMBL" id="KAE8668758.1"/>
    </source>
</evidence>
<dbReference type="GO" id="GO:0016787">
    <property type="term" value="F:hydrolase activity"/>
    <property type="evidence" value="ECO:0007669"/>
    <property type="project" value="UniProtKB-KW"/>
</dbReference>